<evidence type="ECO:0000313" key="2">
    <source>
        <dbReference type="Proteomes" id="UP000559256"/>
    </source>
</evidence>
<sequence>MTSHSTTTTATYVLQKYSRSYPSAKENANGEWQHFTNPIIKLILDIKKSSSTELESVRMRIIWTMSPLDSSSDRNEVAFEDIDLLSFSSISSRNQLQSLPLKAVYRDSIVGIRYLASRDTSNASYRRFQIAFTTPLEASQFIDSISSVCPCKSNAAAGAVQSQFPIPPGHARSNLLSYATHNPVSTPVQTDPFLAPAVSQQMQRSGPSFISSSPSIRTEQLAPLPPPQAIGRTGSVAYPQPNFSVPYWPTTPSKQPEISVSQTSSATIAATPSAVLFSGNSTPHGQLSLPKSTHQPPQTSKLCTADKATQTFDPFMSALREATSLYSLSHESLENLIGDVVREDGFTDLMEQLSTMWKVKGYIQMY</sequence>
<evidence type="ECO:0000313" key="1">
    <source>
        <dbReference type="EMBL" id="KAF5370562.1"/>
    </source>
</evidence>
<dbReference type="InterPro" id="IPR004354">
    <property type="entry name" value="Meiotic_Rec114"/>
</dbReference>
<dbReference type="Proteomes" id="UP000559256">
    <property type="component" value="Unassembled WGS sequence"/>
</dbReference>
<dbReference type="EMBL" id="JAACJM010000010">
    <property type="protein sequence ID" value="KAF5370562.1"/>
    <property type="molecule type" value="Genomic_DNA"/>
</dbReference>
<dbReference type="OrthoDB" id="3364736at2759"/>
<accession>A0A8H5GT98</accession>
<comment type="caution">
    <text evidence="1">The sequence shown here is derived from an EMBL/GenBank/DDBJ whole genome shotgun (WGS) entry which is preliminary data.</text>
</comment>
<dbReference type="Pfam" id="PF03525">
    <property type="entry name" value="Meiotic_rec114"/>
    <property type="match status" value="1"/>
</dbReference>
<reference evidence="1 2" key="1">
    <citation type="journal article" date="2020" name="ISME J.">
        <title>Uncovering the hidden diversity of litter-decomposition mechanisms in mushroom-forming fungi.</title>
        <authorList>
            <person name="Floudas D."/>
            <person name="Bentzer J."/>
            <person name="Ahren D."/>
            <person name="Johansson T."/>
            <person name="Persson P."/>
            <person name="Tunlid A."/>
        </authorList>
    </citation>
    <scope>NUCLEOTIDE SEQUENCE [LARGE SCALE GENOMIC DNA]</scope>
    <source>
        <strain evidence="1 2">CBS 291.85</strain>
    </source>
</reference>
<name>A0A8H5GT98_9AGAR</name>
<gene>
    <name evidence="1" type="ORF">D9758_001874</name>
</gene>
<dbReference type="GO" id="GO:0007131">
    <property type="term" value="P:reciprocal meiotic recombination"/>
    <property type="evidence" value="ECO:0007669"/>
    <property type="project" value="InterPro"/>
</dbReference>
<dbReference type="AlphaFoldDB" id="A0A8H5GT98"/>
<protein>
    <submittedName>
        <fullName evidence="1">Uncharacterized protein</fullName>
    </submittedName>
</protein>
<proteinExistence type="predicted"/>
<keyword evidence="2" id="KW-1185">Reference proteome</keyword>
<organism evidence="1 2">
    <name type="scientific">Tetrapyrgos nigripes</name>
    <dbReference type="NCBI Taxonomy" id="182062"/>
    <lineage>
        <taxon>Eukaryota</taxon>
        <taxon>Fungi</taxon>
        <taxon>Dikarya</taxon>
        <taxon>Basidiomycota</taxon>
        <taxon>Agaricomycotina</taxon>
        <taxon>Agaricomycetes</taxon>
        <taxon>Agaricomycetidae</taxon>
        <taxon>Agaricales</taxon>
        <taxon>Marasmiineae</taxon>
        <taxon>Marasmiaceae</taxon>
        <taxon>Tetrapyrgos</taxon>
    </lineage>
</organism>